<keyword evidence="3" id="KW-1185">Reference proteome</keyword>
<feature type="domain" description="Heterokaryon incompatibility" evidence="1">
    <location>
        <begin position="85"/>
        <end position="214"/>
    </location>
</feature>
<dbReference type="Proteomes" id="UP000800094">
    <property type="component" value="Unassembled WGS sequence"/>
</dbReference>
<organism evidence="2 3">
    <name type="scientific">Trematosphaeria pertusa</name>
    <dbReference type="NCBI Taxonomy" id="390896"/>
    <lineage>
        <taxon>Eukaryota</taxon>
        <taxon>Fungi</taxon>
        <taxon>Dikarya</taxon>
        <taxon>Ascomycota</taxon>
        <taxon>Pezizomycotina</taxon>
        <taxon>Dothideomycetes</taxon>
        <taxon>Pleosporomycetidae</taxon>
        <taxon>Pleosporales</taxon>
        <taxon>Massarineae</taxon>
        <taxon>Trematosphaeriaceae</taxon>
        <taxon>Trematosphaeria</taxon>
    </lineage>
</organism>
<dbReference type="PANTHER" id="PTHR24148">
    <property type="entry name" value="ANKYRIN REPEAT DOMAIN-CONTAINING PROTEIN 39 HOMOLOG-RELATED"/>
    <property type="match status" value="1"/>
</dbReference>
<gene>
    <name evidence="2" type="ORF">BU26DRAFT_506676</name>
</gene>
<proteinExistence type="predicted"/>
<dbReference type="OrthoDB" id="2157530at2759"/>
<dbReference type="InterPro" id="IPR010730">
    <property type="entry name" value="HET"/>
</dbReference>
<protein>
    <submittedName>
        <fullName evidence="2">HET-domain-containing protein</fullName>
    </submittedName>
</protein>
<evidence type="ECO:0000313" key="3">
    <source>
        <dbReference type="Proteomes" id="UP000800094"/>
    </source>
</evidence>
<evidence type="ECO:0000259" key="1">
    <source>
        <dbReference type="Pfam" id="PF06985"/>
    </source>
</evidence>
<evidence type="ECO:0000313" key="2">
    <source>
        <dbReference type="EMBL" id="KAF2247437.1"/>
    </source>
</evidence>
<sequence>MDQAETSGAPSEALNHSNSTATYVYRPVESARTIRLLELYQGAHNDPLRGNLFHLGLDDTSDEDSSPSWPNVWLDEETKHTATSYEALSYVWGPPSYTHSLSCVEGTIPITPSLDEALRRIRFENRHRIVWADGVCINQHDIQERGHQVKLMGVIYDRATKVLVWLGPDAGNRARESFDYFKGYHSHINDTGDRLVLDMVRYCQWFERLWVVQEVALSRSAVAMWGNEEMDFGPLAEAILDYDKRLPKHTLCAADNYAKRRSVALGTPIDILASARGLKCADDHDRVYALLGFSSLSPRYMRKMDMAIEPDYTLPLHDLYYEVAIRAIEGGAFSELLTQVDHGGVLARWPTGLPSWVPDWRKSIALPPRIDLGRVTPSINKATASLNITGYCFDVLLKGP</sequence>
<dbReference type="InterPro" id="IPR052895">
    <property type="entry name" value="HetReg/Transcr_Mod"/>
</dbReference>
<dbReference type="Pfam" id="PF06985">
    <property type="entry name" value="HET"/>
    <property type="match status" value="1"/>
</dbReference>
<reference evidence="2" key="1">
    <citation type="journal article" date="2020" name="Stud. Mycol.">
        <title>101 Dothideomycetes genomes: a test case for predicting lifestyles and emergence of pathogens.</title>
        <authorList>
            <person name="Haridas S."/>
            <person name="Albert R."/>
            <person name="Binder M."/>
            <person name="Bloem J."/>
            <person name="Labutti K."/>
            <person name="Salamov A."/>
            <person name="Andreopoulos B."/>
            <person name="Baker S."/>
            <person name="Barry K."/>
            <person name="Bills G."/>
            <person name="Bluhm B."/>
            <person name="Cannon C."/>
            <person name="Castanera R."/>
            <person name="Culley D."/>
            <person name="Daum C."/>
            <person name="Ezra D."/>
            <person name="Gonzalez J."/>
            <person name="Henrissat B."/>
            <person name="Kuo A."/>
            <person name="Liang C."/>
            <person name="Lipzen A."/>
            <person name="Lutzoni F."/>
            <person name="Magnuson J."/>
            <person name="Mondo S."/>
            <person name="Nolan M."/>
            <person name="Ohm R."/>
            <person name="Pangilinan J."/>
            <person name="Park H.-J."/>
            <person name="Ramirez L."/>
            <person name="Alfaro M."/>
            <person name="Sun H."/>
            <person name="Tritt A."/>
            <person name="Yoshinaga Y."/>
            <person name="Zwiers L.-H."/>
            <person name="Turgeon B."/>
            <person name="Goodwin S."/>
            <person name="Spatafora J."/>
            <person name="Crous P."/>
            <person name="Grigoriev I."/>
        </authorList>
    </citation>
    <scope>NUCLEOTIDE SEQUENCE</scope>
    <source>
        <strain evidence="2">CBS 122368</strain>
    </source>
</reference>
<dbReference type="EMBL" id="ML987197">
    <property type="protein sequence ID" value="KAF2247437.1"/>
    <property type="molecule type" value="Genomic_DNA"/>
</dbReference>
<accession>A0A6A6IB49</accession>
<dbReference type="GeneID" id="54580264"/>
<dbReference type="RefSeq" id="XP_033682441.1">
    <property type="nucleotide sequence ID" value="XM_033826934.1"/>
</dbReference>
<dbReference type="PANTHER" id="PTHR24148:SF64">
    <property type="entry name" value="HETEROKARYON INCOMPATIBILITY DOMAIN-CONTAINING PROTEIN"/>
    <property type="match status" value="1"/>
</dbReference>
<dbReference type="AlphaFoldDB" id="A0A6A6IB49"/>
<name>A0A6A6IB49_9PLEO</name>